<accession>A0ACA9RZN5</accession>
<dbReference type="Proteomes" id="UP000789920">
    <property type="component" value="Unassembled WGS sequence"/>
</dbReference>
<name>A0ACA9RZN5_9GLOM</name>
<protein>
    <submittedName>
        <fullName evidence="1">33793_t:CDS:1</fullName>
    </submittedName>
</protein>
<gene>
    <name evidence="1" type="ORF">RPERSI_LOCUS25177</name>
</gene>
<proteinExistence type="predicted"/>
<comment type="caution">
    <text evidence="1">The sequence shown here is derived from an EMBL/GenBank/DDBJ whole genome shotgun (WGS) entry which is preliminary data.</text>
</comment>
<evidence type="ECO:0000313" key="1">
    <source>
        <dbReference type="EMBL" id="CAG8819640.1"/>
    </source>
</evidence>
<reference evidence="1" key="1">
    <citation type="submission" date="2021-06" db="EMBL/GenBank/DDBJ databases">
        <authorList>
            <person name="Kallberg Y."/>
            <person name="Tangrot J."/>
            <person name="Rosling A."/>
        </authorList>
    </citation>
    <scope>NUCLEOTIDE SEQUENCE</scope>
    <source>
        <strain evidence="1">MA461A</strain>
    </source>
</reference>
<organism evidence="1 2">
    <name type="scientific">Racocetra persica</name>
    <dbReference type="NCBI Taxonomy" id="160502"/>
    <lineage>
        <taxon>Eukaryota</taxon>
        <taxon>Fungi</taxon>
        <taxon>Fungi incertae sedis</taxon>
        <taxon>Mucoromycota</taxon>
        <taxon>Glomeromycotina</taxon>
        <taxon>Glomeromycetes</taxon>
        <taxon>Diversisporales</taxon>
        <taxon>Gigasporaceae</taxon>
        <taxon>Racocetra</taxon>
    </lineage>
</organism>
<evidence type="ECO:0000313" key="2">
    <source>
        <dbReference type="Proteomes" id="UP000789920"/>
    </source>
</evidence>
<feature type="non-terminal residue" evidence="1">
    <location>
        <position position="1"/>
    </location>
</feature>
<dbReference type="EMBL" id="CAJVQC010082588">
    <property type="protein sequence ID" value="CAG8819640.1"/>
    <property type="molecule type" value="Genomic_DNA"/>
</dbReference>
<sequence>FNKLKKLVKLLEEAHGTPTSNTKQELEQFISESKNNAEQKKALDIAKKVKN</sequence>
<keyword evidence="2" id="KW-1185">Reference proteome</keyword>